<dbReference type="PANTHER" id="PTHR46250">
    <property type="entry name" value="MYB/SANT-LIKE DNA-BINDING DOMAIN PROTEIN-RELATED"/>
    <property type="match status" value="1"/>
</dbReference>
<organism evidence="5 6">
    <name type="scientific">Panicum hallii var. hallii</name>
    <dbReference type="NCBI Taxonomy" id="1504633"/>
    <lineage>
        <taxon>Eukaryota</taxon>
        <taxon>Viridiplantae</taxon>
        <taxon>Streptophyta</taxon>
        <taxon>Embryophyta</taxon>
        <taxon>Tracheophyta</taxon>
        <taxon>Spermatophyta</taxon>
        <taxon>Magnoliopsida</taxon>
        <taxon>Liliopsida</taxon>
        <taxon>Poales</taxon>
        <taxon>Poaceae</taxon>
        <taxon>PACMAD clade</taxon>
        <taxon>Panicoideae</taxon>
        <taxon>Panicodae</taxon>
        <taxon>Paniceae</taxon>
        <taxon>Panicinae</taxon>
        <taxon>Panicum</taxon>
        <taxon>Panicum sect. Panicum</taxon>
    </lineage>
</organism>
<dbReference type="STRING" id="1504633.A0A2T7EZH3"/>
<dbReference type="InterPro" id="IPR056623">
    <property type="entry name" value="MLLE_2"/>
</dbReference>
<dbReference type="InterPro" id="IPR024752">
    <property type="entry name" value="Myb/SANT-like_dom"/>
</dbReference>
<dbReference type="PANTHER" id="PTHR46250:SF1">
    <property type="entry name" value="OS07G0647600 PROTEIN"/>
    <property type="match status" value="1"/>
</dbReference>
<feature type="transmembrane region" description="Helical" evidence="2">
    <location>
        <begin position="390"/>
        <end position="409"/>
    </location>
</feature>
<dbReference type="OrthoDB" id="618098at2759"/>
<keyword evidence="2" id="KW-1133">Transmembrane helix</keyword>
<evidence type="ECO:0000256" key="2">
    <source>
        <dbReference type="SAM" id="Phobius"/>
    </source>
</evidence>
<gene>
    <name evidence="5" type="ORF">GQ55_2G457300</name>
</gene>
<dbReference type="EMBL" id="CM009750">
    <property type="protein sequence ID" value="PUZ73226.1"/>
    <property type="molecule type" value="Genomic_DNA"/>
</dbReference>
<dbReference type="Gramene" id="PUZ73226">
    <property type="protein sequence ID" value="PUZ73226"/>
    <property type="gene ID" value="GQ55_2G457300"/>
</dbReference>
<dbReference type="Pfam" id="PF12776">
    <property type="entry name" value="Myb_DNA-bind_3"/>
    <property type="match status" value="1"/>
</dbReference>
<evidence type="ECO:0000256" key="1">
    <source>
        <dbReference type="SAM" id="MobiDB-lite"/>
    </source>
</evidence>
<sequence>MNHTQSPRIVRGRGRNKRKWTAEEDEELVKALCQVSTDPRYKVEGGGFKNCYSQGIQSILAQKLPGHGIKASPHVDSRLKVMKQKYYSIKDMLASPGFSWDDTRKMIQCEKQRYDEYCKDHPRAKGLYGVPFVYFDSFDAIYGKDRYAGEGLEGSEEAIANMENDENTNEVGDDEEEDGMSTGVSGRSLAATLSSKSQKKYKHDGKRNMTELNCPSLDKFKDVHGQFQSAIQHVSTMAAAMELFKDVHDHFQSVVHHAGAMATAMEQFKDAHDRFQSVVQHVSTTTAVMEHFKDALDHFQSITQNGRVIAAVEYGIEIQEKSMCEEPQRKAKVTAISEVQKLGFTGIEVVTAASIFAKEPNQMDMFLALPEIYKKDYILQMLNGFNFLRYMYIIVKLFALVSVVINLSLCM</sequence>
<keyword evidence="2" id="KW-0812">Transmembrane</keyword>
<name>A0A2T7EZH3_9POAL</name>
<protein>
    <submittedName>
        <fullName evidence="5">Uncharacterized protein</fullName>
    </submittedName>
</protein>
<dbReference type="Proteomes" id="UP000244336">
    <property type="component" value="Chromosome 2"/>
</dbReference>
<dbReference type="Pfam" id="PF23950">
    <property type="entry name" value="MLLE_2"/>
    <property type="match status" value="1"/>
</dbReference>
<keyword evidence="2" id="KW-0472">Membrane</keyword>
<feature type="domain" description="MLLE-like" evidence="4">
    <location>
        <begin position="327"/>
        <end position="384"/>
    </location>
</feature>
<feature type="compositionally biased region" description="Acidic residues" evidence="1">
    <location>
        <begin position="164"/>
        <end position="179"/>
    </location>
</feature>
<feature type="region of interest" description="Disordered" evidence="1">
    <location>
        <begin position="164"/>
        <end position="184"/>
    </location>
</feature>
<accession>A0A2T7EZH3</accession>
<evidence type="ECO:0000259" key="3">
    <source>
        <dbReference type="Pfam" id="PF12776"/>
    </source>
</evidence>
<keyword evidence="6" id="KW-1185">Reference proteome</keyword>
<reference evidence="5 6" key="1">
    <citation type="submission" date="2018-04" db="EMBL/GenBank/DDBJ databases">
        <title>WGS assembly of Panicum hallii var. hallii HAL2.</title>
        <authorList>
            <person name="Lovell J."/>
            <person name="Jenkins J."/>
            <person name="Lowry D."/>
            <person name="Mamidi S."/>
            <person name="Sreedasyam A."/>
            <person name="Weng X."/>
            <person name="Barry K."/>
            <person name="Bonette J."/>
            <person name="Campitelli B."/>
            <person name="Daum C."/>
            <person name="Gordon S."/>
            <person name="Gould B."/>
            <person name="Lipzen A."/>
            <person name="MacQueen A."/>
            <person name="Palacio-Mejia J."/>
            <person name="Plott C."/>
            <person name="Shakirov E."/>
            <person name="Shu S."/>
            <person name="Yoshinaga Y."/>
            <person name="Zane M."/>
            <person name="Rokhsar D."/>
            <person name="Grimwood J."/>
            <person name="Schmutz J."/>
            <person name="Juenger T."/>
        </authorList>
    </citation>
    <scope>NUCLEOTIDE SEQUENCE [LARGE SCALE GENOMIC DNA]</scope>
    <source>
        <strain evidence="6">cv. HAL2</strain>
    </source>
</reference>
<proteinExistence type="predicted"/>
<dbReference type="AlphaFoldDB" id="A0A2T7EZH3"/>
<feature type="domain" description="Myb/SANT-like" evidence="3">
    <location>
        <begin position="19"/>
        <end position="117"/>
    </location>
</feature>
<evidence type="ECO:0000313" key="5">
    <source>
        <dbReference type="EMBL" id="PUZ73226.1"/>
    </source>
</evidence>
<evidence type="ECO:0000313" key="6">
    <source>
        <dbReference type="Proteomes" id="UP000244336"/>
    </source>
</evidence>
<evidence type="ECO:0000259" key="4">
    <source>
        <dbReference type="Pfam" id="PF23950"/>
    </source>
</evidence>